<evidence type="ECO:0000313" key="2">
    <source>
        <dbReference type="Proteomes" id="UP000566985"/>
    </source>
</evidence>
<comment type="caution">
    <text evidence="1">The sequence shown here is derived from an EMBL/GenBank/DDBJ whole genome shotgun (WGS) entry which is preliminary data.</text>
</comment>
<gene>
    <name evidence="1" type="ORF">HU668_14980</name>
</gene>
<dbReference type="Proteomes" id="UP000566985">
    <property type="component" value="Unassembled WGS sequence"/>
</dbReference>
<sequence length="103" mass="11908">MRLNRTARCEVQDIADNLPESELEFIAAEVDARMNQHKTNPLMPALCAFLTRHYDYPAIEMFDEDDEQHEAAEAFLRDAMVRVARREMAIGIYRNKHGNQEAA</sequence>
<organism evidence="1 2">
    <name type="scientific">Pantoea brenneri</name>
    <dbReference type="NCBI Taxonomy" id="472694"/>
    <lineage>
        <taxon>Bacteria</taxon>
        <taxon>Pseudomonadati</taxon>
        <taxon>Pseudomonadota</taxon>
        <taxon>Gammaproteobacteria</taxon>
        <taxon>Enterobacterales</taxon>
        <taxon>Erwiniaceae</taxon>
        <taxon>Pantoea</taxon>
    </lineage>
</organism>
<dbReference type="EMBL" id="JABWPM010000017">
    <property type="protein sequence ID" value="NUY97757.1"/>
    <property type="molecule type" value="Genomic_DNA"/>
</dbReference>
<reference evidence="1 2" key="1">
    <citation type="submission" date="2020-05" db="EMBL/GenBank/DDBJ databases">
        <title>Whole Genome Sequences of Enterobacteriales Associated with the International Space Station.</title>
        <authorList>
            <person name="Bharadwaj A."/>
            <person name="Daudu R."/>
            <person name="Singh N."/>
            <person name="Wood J."/>
            <person name="Debieu M."/>
            <person name="Mason C."/>
            <person name="Wang C."/>
            <person name="Venkateswaran K."/>
        </authorList>
    </citation>
    <scope>NUCLEOTIDE SEQUENCE [LARGE SCALE GENOMIC DNA]</scope>
    <source>
        <strain evidence="1 2">IF5SW-B1</strain>
    </source>
</reference>
<dbReference type="RefSeq" id="WP_069728513.1">
    <property type="nucleotide sequence ID" value="NZ_JABWPE010000018.1"/>
</dbReference>
<proteinExistence type="predicted"/>
<protein>
    <submittedName>
        <fullName evidence="1">Uncharacterized protein</fullName>
    </submittedName>
</protein>
<name>A0A7Y6TT09_9GAMM</name>
<dbReference type="GeneID" id="57346487"/>
<evidence type="ECO:0000313" key="1">
    <source>
        <dbReference type="EMBL" id="NUY97757.1"/>
    </source>
</evidence>
<dbReference type="AlphaFoldDB" id="A0A7Y6TT09"/>
<accession>A0A7Y6TT09</accession>